<dbReference type="FunFam" id="2.10.90.10:FF:000018">
    <property type="entry name" value="Spatzle 4"/>
    <property type="match status" value="1"/>
</dbReference>
<dbReference type="PANTHER" id="PTHR23199:SF13">
    <property type="entry name" value="PROTEIN SPAETZLE 3"/>
    <property type="match status" value="1"/>
</dbReference>
<dbReference type="Pfam" id="PF16077">
    <property type="entry name" value="Spaetzle"/>
    <property type="match status" value="1"/>
</dbReference>
<dbReference type="eggNOG" id="ENOG502QWM3">
    <property type="taxonomic scope" value="Eukaryota"/>
</dbReference>
<dbReference type="AlphaFoldDB" id="T1HBE1"/>
<dbReference type="GO" id="GO:0045087">
    <property type="term" value="P:innate immune response"/>
    <property type="evidence" value="ECO:0007669"/>
    <property type="project" value="TreeGrafter"/>
</dbReference>
<name>T1HBE1_RHOPR</name>
<dbReference type="VEuPathDB" id="VectorBase:RPRC001351"/>
<dbReference type="EnsemblMetazoa" id="RPRC001351-RA">
    <property type="protein sequence ID" value="RPRC001351-PA"/>
    <property type="gene ID" value="RPRC001351"/>
</dbReference>
<dbReference type="InterPro" id="IPR052444">
    <property type="entry name" value="Spz/Toll_ligand-like"/>
</dbReference>
<keyword evidence="2" id="KW-0732">Signal</keyword>
<evidence type="ECO:0000256" key="1">
    <source>
        <dbReference type="ARBA" id="ARBA00011748"/>
    </source>
</evidence>
<keyword evidence="3" id="KW-1015">Disulfide bond</keyword>
<dbReference type="SUPFAM" id="SSF57501">
    <property type="entry name" value="Cystine-knot cytokines"/>
    <property type="match status" value="1"/>
</dbReference>
<dbReference type="GO" id="GO:0005615">
    <property type="term" value="C:extracellular space"/>
    <property type="evidence" value="ECO:0007669"/>
    <property type="project" value="UniProtKB-ARBA"/>
</dbReference>
<dbReference type="STRING" id="13249.T1HBE1"/>
<evidence type="ECO:0000256" key="4">
    <source>
        <dbReference type="ARBA" id="ARBA00023180"/>
    </source>
</evidence>
<feature type="domain" description="Spaetzle" evidence="5">
    <location>
        <begin position="214"/>
        <end position="302"/>
    </location>
</feature>
<dbReference type="GO" id="GO:0005121">
    <property type="term" value="F:Toll binding"/>
    <property type="evidence" value="ECO:0007669"/>
    <property type="project" value="TreeGrafter"/>
</dbReference>
<dbReference type="Proteomes" id="UP000015103">
    <property type="component" value="Unassembled WGS sequence"/>
</dbReference>
<comment type="subunit">
    <text evidence="1">Homodimer; disulfide-linked.</text>
</comment>
<keyword evidence="4" id="KW-0325">Glycoprotein</keyword>
<dbReference type="InterPro" id="IPR029034">
    <property type="entry name" value="Cystine-knot_cytokine"/>
</dbReference>
<dbReference type="EMBL" id="ACPB03014818">
    <property type="status" value="NOT_ANNOTATED_CDS"/>
    <property type="molecule type" value="Genomic_DNA"/>
</dbReference>
<organism evidence="6 7">
    <name type="scientific">Rhodnius prolixus</name>
    <name type="common">Triatomid bug</name>
    <dbReference type="NCBI Taxonomy" id="13249"/>
    <lineage>
        <taxon>Eukaryota</taxon>
        <taxon>Metazoa</taxon>
        <taxon>Ecdysozoa</taxon>
        <taxon>Arthropoda</taxon>
        <taxon>Hexapoda</taxon>
        <taxon>Insecta</taxon>
        <taxon>Pterygota</taxon>
        <taxon>Neoptera</taxon>
        <taxon>Paraneoptera</taxon>
        <taxon>Hemiptera</taxon>
        <taxon>Heteroptera</taxon>
        <taxon>Panheteroptera</taxon>
        <taxon>Cimicomorpha</taxon>
        <taxon>Reduviidae</taxon>
        <taxon>Triatominae</taxon>
        <taxon>Rhodnius</taxon>
    </lineage>
</organism>
<keyword evidence="7" id="KW-1185">Reference proteome</keyword>
<evidence type="ECO:0000256" key="3">
    <source>
        <dbReference type="ARBA" id="ARBA00023157"/>
    </source>
</evidence>
<evidence type="ECO:0000259" key="5">
    <source>
        <dbReference type="Pfam" id="PF16077"/>
    </source>
</evidence>
<evidence type="ECO:0000313" key="6">
    <source>
        <dbReference type="EnsemblMetazoa" id="RPRC001351-PA"/>
    </source>
</evidence>
<dbReference type="Gene3D" id="2.10.90.10">
    <property type="entry name" value="Cystine-knot cytokines"/>
    <property type="match status" value="1"/>
</dbReference>
<dbReference type="InterPro" id="IPR032104">
    <property type="entry name" value="Spaetzle"/>
</dbReference>
<dbReference type="InParanoid" id="T1HBE1"/>
<protein>
    <submittedName>
        <fullName evidence="6">Spaetzle domain-containing protein</fullName>
    </submittedName>
</protein>
<sequence length="321" mass="35390">MDENKMNSALEKLRVKFSGGFVGRSGEKSPQLEVNEYRCLGVEIASFRILTTKLAQDQNPKGQGEGNNINKAVNDKVLWTALSLALGLEIRGDIIKGTPCIKRYHQLFCPTAGNSYPIERIELFIDENKALMKRMYGEFQLTSEYGPPGQEVYESDRRRRSGNGLGGSVSATAGFAGGGGSSYFNNKARSARQAGGGLRTPTVNSSSDTGRVDACQSKVEIVTPYWAANSAGKVRAIVNTQHFEQAVHQEVCSKVQTSRCSGDCGCEQKYKWHRLLAYDPDNDCKGIFMDWFLFPSCCVCRCNPTEFNSSTQPVTSRQRSN</sequence>
<proteinExistence type="predicted"/>
<dbReference type="PANTHER" id="PTHR23199">
    <property type="entry name" value="NEUROTROPHIN 1-RELATED"/>
    <property type="match status" value="1"/>
</dbReference>
<reference evidence="6" key="1">
    <citation type="submission" date="2015-05" db="UniProtKB">
        <authorList>
            <consortium name="EnsemblMetazoa"/>
        </authorList>
    </citation>
    <scope>IDENTIFICATION</scope>
</reference>
<dbReference type="HOGENOM" id="CLU_866898_0_0_1"/>
<accession>T1HBE1</accession>
<evidence type="ECO:0000256" key="2">
    <source>
        <dbReference type="ARBA" id="ARBA00022729"/>
    </source>
</evidence>
<evidence type="ECO:0000313" key="7">
    <source>
        <dbReference type="Proteomes" id="UP000015103"/>
    </source>
</evidence>
<dbReference type="GO" id="GO:0021556">
    <property type="term" value="P:central nervous system formation"/>
    <property type="evidence" value="ECO:0007669"/>
    <property type="project" value="TreeGrafter"/>
</dbReference>
<dbReference type="GO" id="GO:0008083">
    <property type="term" value="F:growth factor activity"/>
    <property type="evidence" value="ECO:0007669"/>
    <property type="project" value="TreeGrafter"/>
</dbReference>